<protein>
    <submittedName>
        <fullName evidence="1">Uncharacterized protein</fullName>
    </submittedName>
</protein>
<gene>
    <name evidence="1" type="ORF">FB45DRAFT_1066308</name>
</gene>
<dbReference type="EMBL" id="JARKIF010000036">
    <property type="protein sequence ID" value="KAJ7610108.1"/>
    <property type="molecule type" value="Genomic_DNA"/>
</dbReference>
<sequence length="275" mass="30379">MAVHACKLHRRWSSSAPRPASVHTFDLVGGRVLELFPIEGKHMVITVSFPRIACWDTNSGQCLGFWDRSDGVSDAWQTVSSPFTTAGMTHIGFVSQSFTRMKFTIVAVDHRNPSTVNVSPTFSKAWRLPAGRMTSYVLANAHTIGVVMSHDHPDDPVPHSSRSLVFCRIGDGLLRHFSFSVDTSINSLDGLAVDDDFFMIGQSFTSMSPIISLRSTPSGNFRREKRGFLRLSEPANEQPASPLRCSCTINAMWSTIIASHIALKAYLGRPVKVRL</sequence>
<dbReference type="AlphaFoldDB" id="A0AAD7B4X0"/>
<reference evidence="1" key="1">
    <citation type="submission" date="2023-03" db="EMBL/GenBank/DDBJ databases">
        <title>Massive genome expansion in bonnet fungi (Mycena s.s.) driven by repeated elements and novel gene families across ecological guilds.</title>
        <authorList>
            <consortium name="Lawrence Berkeley National Laboratory"/>
            <person name="Harder C.B."/>
            <person name="Miyauchi S."/>
            <person name="Viragh M."/>
            <person name="Kuo A."/>
            <person name="Thoen E."/>
            <person name="Andreopoulos B."/>
            <person name="Lu D."/>
            <person name="Skrede I."/>
            <person name="Drula E."/>
            <person name="Henrissat B."/>
            <person name="Morin E."/>
            <person name="Kohler A."/>
            <person name="Barry K."/>
            <person name="LaButti K."/>
            <person name="Morin E."/>
            <person name="Salamov A."/>
            <person name="Lipzen A."/>
            <person name="Mereny Z."/>
            <person name="Hegedus B."/>
            <person name="Baldrian P."/>
            <person name="Stursova M."/>
            <person name="Weitz H."/>
            <person name="Taylor A."/>
            <person name="Grigoriev I.V."/>
            <person name="Nagy L.G."/>
            <person name="Martin F."/>
            <person name="Kauserud H."/>
        </authorList>
    </citation>
    <scope>NUCLEOTIDE SEQUENCE</scope>
    <source>
        <strain evidence="1">9284</strain>
    </source>
</reference>
<proteinExistence type="predicted"/>
<comment type="caution">
    <text evidence="1">The sequence shown here is derived from an EMBL/GenBank/DDBJ whole genome shotgun (WGS) entry which is preliminary data.</text>
</comment>
<dbReference type="Proteomes" id="UP001221142">
    <property type="component" value="Unassembled WGS sequence"/>
</dbReference>
<organism evidence="1 2">
    <name type="scientific">Roridomyces roridus</name>
    <dbReference type="NCBI Taxonomy" id="1738132"/>
    <lineage>
        <taxon>Eukaryota</taxon>
        <taxon>Fungi</taxon>
        <taxon>Dikarya</taxon>
        <taxon>Basidiomycota</taxon>
        <taxon>Agaricomycotina</taxon>
        <taxon>Agaricomycetes</taxon>
        <taxon>Agaricomycetidae</taxon>
        <taxon>Agaricales</taxon>
        <taxon>Marasmiineae</taxon>
        <taxon>Mycenaceae</taxon>
        <taxon>Roridomyces</taxon>
    </lineage>
</organism>
<keyword evidence="2" id="KW-1185">Reference proteome</keyword>
<accession>A0AAD7B4X0</accession>
<name>A0AAD7B4X0_9AGAR</name>
<evidence type="ECO:0000313" key="2">
    <source>
        <dbReference type="Proteomes" id="UP001221142"/>
    </source>
</evidence>
<evidence type="ECO:0000313" key="1">
    <source>
        <dbReference type="EMBL" id="KAJ7610108.1"/>
    </source>
</evidence>